<reference evidence="1 2" key="1">
    <citation type="submission" date="2018-02" db="EMBL/GenBank/DDBJ databases">
        <authorList>
            <person name="Cohen D.B."/>
            <person name="Kent A.D."/>
        </authorList>
    </citation>
    <scope>NUCLEOTIDE SEQUENCE [LARGE SCALE GENOMIC DNA]</scope>
    <source>
        <strain evidence="1">CIP109753</strain>
    </source>
</reference>
<proteinExistence type="predicted"/>
<dbReference type="EMBL" id="OLKH01000055">
    <property type="protein sequence ID" value="SPE76419.1"/>
    <property type="molecule type" value="Genomic_DNA"/>
</dbReference>
<dbReference type="AlphaFoldDB" id="A0A2N9P7U9"/>
<organism evidence="1 2">
    <name type="scientific">Flavobacterium columnare</name>
    <dbReference type="NCBI Taxonomy" id="996"/>
    <lineage>
        <taxon>Bacteria</taxon>
        <taxon>Pseudomonadati</taxon>
        <taxon>Bacteroidota</taxon>
        <taxon>Flavobacteriia</taxon>
        <taxon>Flavobacteriales</taxon>
        <taxon>Flavobacteriaceae</taxon>
        <taxon>Flavobacterium</taxon>
    </lineage>
</organism>
<protein>
    <submittedName>
        <fullName evidence="1">Uncharacterized protein</fullName>
    </submittedName>
</protein>
<gene>
    <name evidence="1" type="ORF">FLACOL_00399</name>
</gene>
<accession>A0A2N9P7U9</accession>
<dbReference type="Proteomes" id="UP000238180">
    <property type="component" value="Unassembled WGS sequence"/>
</dbReference>
<name>A0A2N9P7U9_9FLAO</name>
<sequence length="309" mass="36221">MNTNHFTQIRTSVLIMLTVFMVGCYATSKEKKVVLTLQDNSYPTQKLSLFFKQLIQNHKNNFHNLDSTSYQNFIRANHLKKASNENFDSYYTLKILHTLFTSRSAKNQSTGELLTIPYFWHWVQPNPRHEIIYNKTKEKLATVKSPKEFSKYQSYADIDRIPSLFLADLAHDEVKYSHPDLGEFKTFGWCSEREMAFVCLLKTWQYNAQVITKGNHSWTECIIPLKSNAGEINFKVTIDNTFDKIYWERITTIDLKTWAKQKNDGLGDWYNRKAGSEVEIQKIKQLIISEKASNYIEKQVVPYLKNKNN</sequence>
<evidence type="ECO:0000313" key="1">
    <source>
        <dbReference type="EMBL" id="SPE76419.1"/>
    </source>
</evidence>
<evidence type="ECO:0000313" key="2">
    <source>
        <dbReference type="Proteomes" id="UP000238180"/>
    </source>
</evidence>